<dbReference type="AlphaFoldDB" id="A0A517Z2G6"/>
<evidence type="ECO:0000313" key="2">
    <source>
        <dbReference type="EMBL" id="QDU36671.1"/>
    </source>
</evidence>
<dbReference type="KEGG" id="mri:Mal4_09590"/>
<dbReference type="RefSeq" id="WP_145367308.1">
    <property type="nucleotide sequence ID" value="NZ_CP036275.1"/>
</dbReference>
<dbReference type="InterPro" id="IPR023170">
    <property type="entry name" value="HhH_base_excis_C"/>
</dbReference>
<dbReference type="SUPFAM" id="SSF48150">
    <property type="entry name" value="DNA-glycosylase"/>
    <property type="match status" value="1"/>
</dbReference>
<reference evidence="2 3" key="1">
    <citation type="submission" date="2019-02" db="EMBL/GenBank/DDBJ databases">
        <title>Deep-cultivation of Planctomycetes and their phenomic and genomic characterization uncovers novel biology.</title>
        <authorList>
            <person name="Wiegand S."/>
            <person name="Jogler M."/>
            <person name="Boedeker C."/>
            <person name="Pinto D."/>
            <person name="Vollmers J."/>
            <person name="Rivas-Marin E."/>
            <person name="Kohn T."/>
            <person name="Peeters S.H."/>
            <person name="Heuer A."/>
            <person name="Rast P."/>
            <person name="Oberbeckmann S."/>
            <person name="Bunk B."/>
            <person name="Jeske O."/>
            <person name="Meyerdierks A."/>
            <person name="Storesund J.E."/>
            <person name="Kallscheuer N."/>
            <person name="Luecker S."/>
            <person name="Lage O.M."/>
            <person name="Pohl T."/>
            <person name="Merkel B.J."/>
            <person name="Hornburger P."/>
            <person name="Mueller R.-W."/>
            <person name="Bruemmer F."/>
            <person name="Labrenz M."/>
            <person name="Spormann A.M."/>
            <person name="Op den Camp H."/>
            <person name="Overmann J."/>
            <person name="Amann R."/>
            <person name="Jetten M.S.M."/>
            <person name="Mascher T."/>
            <person name="Medema M.H."/>
            <person name="Devos D.P."/>
            <person name="Kaster A.-K."/>
            <person name="Ovreas L."/>
            <person name="Rohde M."/>
            <person name="Galperin M.Y."/>
            <person name="Jogler C."/>
        </authorList>
    </citation>
    <scope>NUCLEOTIDE SEQUENCE [LARGE SCALE GENOMIC DNA]</scope>
    <source>
        <strain evidence="2 3">Mal4</strain>
    </source>
</reference>
<dbReference type="GO" id="GO:0006281">
    <property type="term" value="P:DNA repair"/>
    <property type="evidence" value="ECO:0007669"/>
    <property type="project" value="InterPro"/>
</dbReference>
<evidence type="ECO:0000256" key="1">
    <source>
        <dbReference type="SAM" id="MobiDB-lite"/>
    </source>
</evidence>
<dbReference type="GO" id="GO:0003824">
    <property type="term" value="F:catalytic activity"/>
    <property type="evidence" value="ECO:0007669"/>
    <property type="project" value="InterPro"/>
</dbReference>
<feature type="region of interest" description="Disordered" evidence="1">
    <location>
        <begin position="241"/>
        <end position="293"/>
    </location>
</feature>
<dbReference type="Gene3D" id="1.10.1670.10">
    <property type="entry name" value="Helix-hairpin-Helix base-excision DNA repair enzymes (C-terminal)"/>
    <property type="match status" value="1"/>
</dbReference>
<evidence type="ECO:0008006" key="4">
    <source>
        <dbReference type="Google" id="ProtNLM"/>
    </source>
</evidence>
<dbReference type="EMBL" id="CP036275">
    <property type="protein sequence ID" value="QDU36671.1"/>
    <property type="molecule type" value="Genomic_DNA"/>
</dbReference>
<organism evidence="2 3">
    <name type="scientific">Maioricimonas rarisocia</name>
    <dbReference type="NCBI Taxonomy" id="2528026"/>
    <lineage>
        <taxon>Bacteria</taxon>
        <taxon>Pseudomonadati</taxon>
        <taxon>Planctomycetota</taxon>
        <taxon>Planctomycetia</taxon>
        <taxon>Planctomycetales</taxon>
        <taxon>Planctomycetaceae</taxon>
        <taxon>Maioricimonas</taxon>
    </lineage>
</organism>
<accession>A0A517Z2G6</accession>
<evidence type="ECO:0000313" key="3">
    <source>
        <dbReference type="Proteomes" id="UP000320496"/>
    </source>
</evidence>
<protein>
    <recommendedName>
        <fullName evidence="4">Endonuclease III</fullName>
    </recommendedName>
</protein>
<dbReference type="OrthoDB" id="268440at2"/>
<gene>
    <name evidence="2" type="ORF">Mal4_09590</name>
</gene>
<keyword evidence="3" id="KW-1185">Reference proteome</keyword>
<dbReference type="Gene3D" id="1.10.340.30">
    <property type="entry name" value="Hypothetical protein, domain 2"/>
    <property type="match status" value="1"/>
</dbReference>
<dbReference type="Proteomes" id="UP000320496">
    <property type="component" value="Chromosome"/>
</dbReference>
<dbReference type="InterPro" id="IPR011257">
    <property type="entry name" value="DNA_glycosylase"/>
</dbReference>
<sequence>MSATKKLKASEKQAVVKKLTALLKKQYGGSLPKANRPVLETLLFAICFERSAYDDAQAAYDRLLDSFFDLNEIRVSSVSEIEQALGELEEAAWKALRIRESLQYVFEKYYQFDFDGLRRKTLEAAQKQLEQINHITPFVQGYVLQQCLGAHVVPLDEGSRDALVWMGLVEPEAEVQEAADEMKSALRKSDGPLFAHLLHSLAVDRRYCGAFEPSESANNGSSADPETAAGRLKTLLEKGYRKKKVVKSRKKPAAKATTARKKATKGAAKKVVKKKVSKPKAKARTRSRKVAKS</sequence>
<proteinExistence type="predicted"/>
<name>A0A517Z2G6_9PLAN</name>